<dbReference type="Gene3D" id="3.80.10.10">
    <property type="entry name" value="Ribonuclease Inhibitor"/>
    <property type="match status" value="1"/>
</dbReference>
<comment type="caution">
    <text evidence="1">The sequence shown here is derived from an EMBL/GenBank/DDBJ whole genome shotgun (WGS) entry which is preliminary data.</text>
</comment>
<dbReference type="OrthoDB" id="3365698at2759"/>
<sequence length="556" mass="63284">MNDSPFHGILHTNTAPSLPQLDDIRQYLKQPYQQLATLNTEVDRLSNLLSTTIRKRDELEKVISDHESLLSPIKRVPLDVLRLIFEHTLPDKRNAAFSDTEGPLLLSRVCRDWKRIAESTPRLWSSMHIVVPHFDAHPETVSQVKRLLNTWLARSGSVPLSITMQLASGWGYENTRPDPLLPLLLPHASRWRDMKIWLSHTADIETLQSLTKEDVPLLRKIDLSVDRRLSDYESTDQLALTPTLRDQLSFLATNQLQSFAFRGTHASLPLTTSWHSLRHLELRFNLSNQQTTIEYPLPFLCHCPSLEKLHLEVMHYDILYSPDRSDHIQLPVLRSLSLKLSSRRQPSVDLNRALDCFSLPTLRKVQLSRKLCEELSGALRSIPYITHLTIRPGALASDVLASALSILSALQHLRIHGEPKIPGADIPTPGQNSDPNFLEYFIPVSNSTDILCPALQCLEFANIHALSEELIVRFILARRSAVVPTQLVRFNCSIHREAMGRDMRTQLADELASGFELGVYYDPPPVMRIRYWPFEGALPQKASLGDDWLGGRYDYE</sequence>
<dbReference type="AlphaFoldDB" id="A0A8H6SBD9"/>
<gene>
    <name evidence="1" type="ORF">MIND_01105200</name>
</gene>
<keyword evidence="2" id="KW-1185">Reference proteome</keyword>
<dbReference type="GeneID" id="59350135"/>
<dbReference type="InterPro" id="IPR032675">
    <property type="entry name" value="LRR_dom_sf"/>
</dbReference>
<name>A0A8H6SBD9_9AGAR</name>
<organism evidence="1 2">
    <name type="scientific">Mycena indigotica</name>
    <dbReference type="NCBI Taxonomy" id="2126181"/>
    <lineage>
        <taxon>Eukaryota</taxon>
        <taxon>Fungi</taxon>
        <taxon>Dikarya</taxon>
        <taxon>Basidiomycota</taxon>
        <taxon>Agaricomycotina</taxon>
        <taxon>Agaricomycetes</taxon>
        <taxon>Agaricomycetidae</taxon>
        <taxon>Agaricales</taxon>
        <taxon>Marasmiineae</taxon>
        <taxon>Mycenaceae</taxon>
        <taxon>Mycena</taxon>
    </lineage>
</organism>
<evidence type="ECO:0000313" key="2">
    <source>
        <dbReference type="Proteomes" id="UP000636479"/>
    </source>
</evidence>
<dbReference type="Proteomes" id="UP000636479">
    <property type="component" value="Unassembled WGS sequence"/>
</dbReference>
<dbReference type="EMBL" id="JACAZF010000009">
    <property type="protein sequence ID" value="KAF7295650.1"/>
    <property type="molecule type" value="Genomic_DNA"/>
</dbReference>
<reference evidence="1" key="1">
    <citation type="submission" date="2020-05" db="EMBL/GenBank/DDBJ databases">
        <title>Mycena genomes resolve the evolution of fungal bioluminescence.</title>
        <authorList>
            <person name="Tsai I.J."/>
        </authorList>
    </citation>
    <scope>NUCLEOTIDE SEQUENCE</scope>
    <source>
        <strain evidence="1">171206Taipei</strain>
    </source>
</reference>
<proteinExistence type="predicted"/>
<accession>A0A8H6SBD9</accession>
<evidence type="ECO:0000313" key="1">
    <source>
        <dbReference type="EMBL" id="KAF7295650.1"/>
    </source>
</evidence>
<dbReference type="SUPFAM" id="SSF52058">
    <property type="entry name" value="L domain-like"/>
    <property type="match status" value="1"/>
</dbReference>
<protein>
    <submittedName>
        <fullName evidence="1">F-box domain-containing protein</fullName>
    </submittedName>
</protein>
<dbReference type="RefSeq" id="XP_037217013.1">
    <property type="nucleotide sequence ID" value="XM_037367619.1"/>
</dbReference>